<evidence type="ECO:0000313" key="3">
    <source>
        <dbReference type="Proteomes" id="UP000314294"/>
    </source>
</evidence>
<reference evidence="2 3" key="1">
    <citation type="submission" date="2019-03" db="EMBL/GenBank/DDBJ databases">
        <title>First draft genome of Liparis tanakae, snailfish: a comprehensive survey of snailfish specific genes.</title>
        <authorList>
            <person name="Kim W."/>
            <person name="Song I."/>
            <person name="Jeong J.-H."/>
            <person name="Kim D."/>
            <person name="Kim S."/>
            <person name="Ryu S."/>
            <person name="Song J.Y."/>
            <person name="Lee S.K."/>
        </authorList>
    </citation>
    <scope>NUCLEOTIDE SEQUENCE [LARGE SCALE GENOMIC DNA]</scope>
    <source>
        <tissue evidence="2">Muscle</tissue>
    </source>
</reference>
<sequence length="397" mass="42178">MGSCRSVTVASARTLRLRALSRLSFALPVVASQLCAPGQVVDELVEAEHAEADLLVGRFAAALEQAGEGHGGRPAEGRGQLQISEITQGPRQLSGSRGNGLRNTPRSLRPVGRVGWEYTTQVGVRKYGRVGVGELGEVVGSDSVTQDVQCLERRPLHQLPLLKHQPAVQAERLHPVPQRAARVAVEHIGPVLFVHGHHLTLHALRHGHRLPEAPGSPVGVTVEAEGVGRGLAQLSEALFALDVVGVGGNQQAAGLQLEAVTRAEGEGGPFCRDGGGSDLLLEDMFTLEQNSHGLMIIDIVWVGHRSPGDSVIGAADVAEAGHVVPRRQLVGLRGVAEDSDEEQEERACELVVHRARVHGAVARQEGSAKDAHKARKHLERDRNSSAGTLYVTPLGSL</sequence>
<protein>
    <submittedName>
        <fullName evidence="2">Uncharacterized protein</fullName>
    </submittedName>
</protein>
<comment type="caution">
    <text evidence="2">The sequence shown here is derived from an EMBL/GenBank/DDBJ whole genome shotgun (WGS) entry which is preliminary data.</text>
</comment>
<feature type="region of interest" description="Disordered" evidence="1">
    <location>
        <begin position="87"/>
        <end position="106"/>
    </location>
</feature>
<feature type="region of interest" description="Disordered" evidence="1">
    <location>
        <begin position="361"/>
        <end position="385"/>
    </location>
</feature>
<keyword evidence="3" id="KW-1185">Reference proteome</keyword>
<gene>
    <name evidence="2" type="ORF">EYF80_009427</name>
</gene>
<dbReference type="AlphaFoldDB" id="A0A4Z2IT92"/>
<evidence type="ECO:0000256" key="1">
    <source>
        <dbReference type="SAM" id="MobiDB-lite"/>
    </source>
</evidence>
<evidence type="ECO:0000313" key="2">
    <source>
        <dbReference type="EMBL" id="TNN80403.1"/>
    </source>
</evidence>
<dbReference type="Proteomes" id="UP000314294">
    <property type="component" value="Unassembled WGS sequence"/>
</dbReference>
<proteinExistence type="predicted"/>
<organism evidence="2 3">
    <name type="scientific">Liparis tanakae</name>
    <name type="common">Tanaka's snailfish</name>
    <dbReference type="NCBI Taxonomy" id="230148"/>
    <lineage>
        <taxon>Eukaryota</taxon>
        <taxon>Metazoa</taxon>
        <taxon>Chordata</taxon>
        <taxon>Craniata</taxon>
        <taxon>Vertebrata</taxon>
        <taxon>Euteleostomi</taxon>
        <taxon>Actinopterygii</taxon>
        <taxon>Neopterygii</taxon>
        <taxon>Teleostei</taxon>
        <taxon>Neoteleostei</taxon>
        <taxon>Acanthomorphata</taxon>
        <taxon>Eupercaria</taxon>
        <taxon>Perciformes</taxon>
        <taxon>Cottioidei</taxon>
        <taxon>Cottales</taxon>
        <taxon>Liparidae</taxon>
        <taxon>Liparis</taxon>
    </lineage>
</organism>
<name>A0A4Z2IT92_9TELE</name>
<accession>A0A4Z2IT92</accession>
<dbReference type="EMBL" id="SRLO01000055">
    <property type="protein sequence ID" value="TNN80403.1"/>
    <property type="molecule type" value="Genomic_DNA"/>
</dbReference>